<name>A0AAE4BS30_9BACT</name>
<dbReference type="Proteomes" id="UP001185092">
    <property type="component" value="Unassembled WGS sequence"/>
</dbReference>
<comment type="caution">
    <text evidence="2">The sequence shown here is derived from an EMBL/GenBank/DDBJ whole genome shotgun (WGS) entry which is preliminary data.</text>
</comment>
<gene>
    <name evidence="2" type="ORF">HNQ88_001487</name>
</gene>
<dbReference type="CDD" id="cd04301">
    <property type="entry name" value="NAT_SF"/>
    <property type="match status" value="1"/>
</dbReference>
<accession>A0AAE4BS30</accession>
<dbReference type="PROSITE" id="PS51186">
    <property type="entry name" value="GNAT"/>
    <property type="match status" value="1"/>
</dbReference>
<dbReference type="EMBL" id="JAVDQD010000002">
    <property type="protein sequence ID" value="MDR6238450.1"/>
    <property type="molecule type" value="Genomic_DNA"/>
</dbReference>
<dbReference type="InterPro" id="IPR016181">
    <property type="entry name" value="Acyl_CoA_acyltransferase"/>
</dbReference>
<evidence type="ECO:0000313" key="3">
    <source>
        <dbReference type="Proteomes" id="UP001185092"/>
    </source>
</evidence>
<dbReference type="Pfam" id="PF00583">
    <property type="entry name" value="Acetyltransf_1"/>
    <property type="match status" value="1"/>
</dbReference>
<sequence length="172" mass="20318">MNSTFEWIRKGEISDLSRIYDSVQAIKAEMAKLDVVQWPQDRDYPSEDMIKADLEAGDYLVWEENGIHKGSFVLNEKTTEPYKDIDWKGKDFLAVHRLVSLPEFREEKIALKMMKYAEQVGKNHGKDSLVLDTYCENERANRFYQKLGYEYRGQINLPWMPLKYNCYELMLA</sequence>
<dbReference type="Gene3D" id="3.40.630.30">
    <property type="match status" value="1"/>
</dbReference>
<reference evidence="2" key="1">
    <citation type="submission" date="2023-07" db="EMBL/GenBank/DDBJ databases">
        <title>Genomic Encyclopedia of Type Strains, Phase IV (KMG-IV): sequencing the most valuable type-strain genomes for metagenomic binning, comparative biology and taxonomic classification.</title>
        <authorList>
            <person name="Goeker M."/>
        </authorList>
    </citation>
    <scope>NUCLEOTIDE SEQUENCE</scope>
    <source>
        <strain evidence="2">DSM 26174</strain>
    </source>
</reference>
<protein>
    <submittedName>
        <fullName evidence="2">Ribosomal protein S18 acetylase RimI-like enzyme</fullName>
    </submittedName>
</protein>
<dbReference type="AlphaFoldDB" id="A0AAE4BS30"/>
<keyword evidence="3" id="KW-1185">Reference proteome</keyword>
<keyword evidence="2" id="KW-0687">Ribonucleoprotein</keyword>
<organism evidence="2 3">
    <name type="scientific">Aureibacter tunicatorum</name>
    <dbReference type="NCBI Taxonomy" id="866807"/>
    <lineage>
        <taxon>Bacteria</taxon>
        <taxon>Pseudomonadati</taxon>
        <taxon>Bacteroidota</taxon>
        <taxon>Cytophagia</taxon>
        <taxon>Cytophagales</taxon>
        <taxon>Persicobacteraceae</taxon>
        <taxon>Aureibacter</taxon>
    </lineage>
</organism>
<dbReference type="RefSeq" id="WP_309937962.1">
    <property type="nucleotide sequence ID" value="NZ_AP025305.1"/>
</dbReference>
<evidence type="ECO:0000259" key="1">
    <source>
        <dbReference type="PROSITE" id="PS51186"/>
    </source>
</evidence>
<keyword evidence="2" id="KW-0689">Ribosomal protein</keyword>
<dbReference type="InterPro" id="IPR000182">
    <property type="entry name" value="GNAT_dom"/>
</dbReference>
<dbReference type="SUPFAM" id="SSF55729">
    <property type="entry name" value="Acyl-CoA N-acyltransferases (Nat)"/>
    <property type="match status" value="1"/>
</dbReference>
<dbReference type="GO" id="GO:0016747">
    <property type="term" value="F:acyltransferase activity, transferring groups other than amino-acyl groups"/>
    <property type="evidence" value="ECO:0007669"/>
    <property type="project" value="InterPro"/>
</dbReference>
<evidence type="ECO:0000313" key="2">
    <source>
        <dbReference type="EMBL" id="MDR6238450.1"/>
    </source>
</evidence>
<dbReference type="GO" id="GO:0005840">
    <property type="term" value="C:ribosome"/>
    <property type="evidence" value="ECO:0007669"/>
    <property type="project" value="UniProtKB-KW"/>
</dbReference>
<feature type="domain" description="N-acetyltransferase" evidence="1">
    <location>
        <begin position="6"/>
        <end position="172"/>
    </location>
</feature>
<proteinExistence type="predicted"/>